<feature type="binding site" description="axial binding residue" evidence="13">
    <location>
        <position position="161"/>
    </location>
    <ligand>
        <name>heme b</name>
        <dbReference type="ChEBI" id="CHEBI:60344"/>
        <label>1</label>
    </ligand>
    <ligandPart>
        <name>Fe</name>
        <dbReference type="ChEBI" id="CHEBI:18248"/>
    </ligandPart>
</feature>
<evidence type="ECO:0000256" key="4">
    <source>
        <dbReference type="ARBA" id="ARBA00022617"/>
    </source>
</evidence>
<gene>
    <name evidence="16" type="ORF">B2M26_10290</name>
</gene>
<dbReference type="RefSeq" id="WP_079291020.1">
    <property type="nucleotide sequence ID" value="NZ_MWPS01000027.1"/>
</dbReference>
<keyword evidence="6" id="KW-0479">Metal-binding</keyword>
<dbReference type="InterPro" id="IPR036197">
    <property type="entry name" value="NarG-like_sf"/>
</dbReference>
<dbReference type="PANTHER" id="PTHR30598">
    <property type="entry name" value="NITRATE REDUCTASE PRIVATE CHAPERONE, REDOX ENZYME MATURATION PROTEIN REMP FAMILY"/>
    <property type="match status" value="1"/>
</dbReference>
<evidence type="ECO:0000313" key="17">
    <source>
        <dbReference type="Proteomes" id="UP000190229"/>
    </source>
</evidence>
<reference evidence="16 17" key="1">
    <citation type="submission" date="2017-02" db="EMBL/GenBank/DDBJ databases">
        <title>Draft genome of Acidibacillus ferrooxidans Huett2.</title>
        <authorList>
            <person name="Schopf S."/>
        </authorList>
    </citation>
    <scope>NUCLEOTIDE SEQUENCE [LARGE SCALE GENOMIC DNA]</scope>
    <source>
        <strain evidence="16 17">Huett2</strain>
    </source>
</reference>
<evidence type="ECO:0000256" key="3">
    <source>
        <dbReference type="ARBA" id="ARBA00022475"/>
    </source>
</evidence>
<evidence type="ECO:0000259" key="15">
    <source>
        <dbReference type="Pfam" id="PF02665"/>
    </source>
</evidence>
<dbReference type="InterPro" id="IPR003816">
    <property type="entry name" value="Nitrate_red_gam"/>
</dbReference>
<dbReference type="GO" id="GO:0009055">
    <property type="term" value="F:electron transfer activity"/>
    <property type="evidence" value="ECO:0007669"/>
    <property type="project" value="TreeGrafter"/>
</dbReference>
<dbReference type="PANTHER" id="PTHR30598:SF3">
    <property type="entry name" value="RESPIRATORY NITRATE REDUCTASE 1 GAMMA CHAIN"/>
    <property type="match status" value="1"/>
</dbReference>
<accession>A0A1V4ERB0</accession>
<dbReference type="GO" id="GO:0005886">
    <property type="term" value="C:plasma membrane"/>
    <property type="evidence" value="ECO:0007669"/>
    <property type="project" value="UniProtKB-SubCell"/>
</dbReference>
<feature type="binding site" description="axial binding residue" evidence="13">
    <location>
        <position position="29"/>
    </location>
    <ligand>
        <name>heme b</name>
        <dbReference type="ChEBI" id="CHEBI:60344"/>
        <label>1</label>
    </ligand>
    <ligandPart>
        <name>Fe</name>
        <dbReference type="ChEBI" id="CHEBI:18248"/>
    </ligandPart>
</feature>
<keyword evidence="11" id="KW-0534">Nitrate assimilation</keyword>
<name>A0A1V4ERB0_9BACL</name>
<feature type="transmembrane region" description="Helical" evidence="14">
    <location>
        <begin position="59"/>
        <end position="81"/>
    </location>
</feature>
<evidence type="ECO:0000256" key="14">
    <source>
        <dbReference type="SAM" id="Phobius"/>
    </source>
</evidence>
<evidence type="ECO:0000256" key="11">
    <source>
        <dbReference type="ARBA" id="ARBA00023063"/>
    </source>
</evidence>
<dbReference type="Pfam" id="PF02665">
    <property type="entry name" value="Nitrate_red_gam"/>
    <property type="match status" value="1"/>
</dbReference>
<keyword evidence="3" id="KW-1003">Cell membrane</keyword>
<keyword evidence="10 13" id="KW-0408">Iron</keyword>
<evidence type="ECO:0000256" key="13">
    <source>
        <dbReference type="PIRSR" id="PIRSR603816-1"/>
    </source>
</evidence>
<organism evidence="16 17">
    <name type="scientific">Ferroacidibacillus organovorans</name>
    <dbReference type="NCBI Taxonomy" id="1765683"/>
    <lineage>
        <taxon>Bacteria</taxon>
        <taxon>Bacillati</taxon>
        <taxon>Bacillota</taxon>
        <taxon>Bacilli</taxon>
        <taxon>Bacillales</taxon>
        <taxon>Alicyclobacillaceae</taxon>
        <taxon>Ferroacidibacillus</taxon>
    </lineage>
</organism>
<feature type="transmembrane region" description="Helical" evidence="14">
    <location>
        <begin position="156"/>
        <end position="178"/>
    </location>
</feature>
<dbReference type="GO" id="GO:0020037">
    <property type="term" value="F:heme binding"/>
    <property type="evidence" value="ECO:0007669"/>
    <property type="project" value="TreeGrafter"/>
</dbReference>
<dbReference type="GO" id="GO:0046872">
    <property type="term" value="F:metal ion binding"/>
    <property type="evidence" value="ECO:0007669"/>
    <property type="project" value="UniProtKB-KW"/>
</dbReference>
<feature type="transmembrane region" description="Helical" evidence="14">
    <location>
        <begin position="28"/>
        <end position="53"/>
    </location>
</feature>
<dbReference type="GO" id="GO:0019645">
    <property type="term" value="P:anaerobic electron transport chain"/>
    <property type="evidence" value="ECO:0007669"/>
    <property type="project" value="TreeGrafter"/>
</dbReference>
<feature type="transmembrane region" description="Helical" evidence="14">
    <location>
        <begin position="101"/>
        <end position="120"/>
    </location>
</feature>
<evidence type="ECO:0000256" key="1">
    <source>
        <dbReference type="ARBA" id="ARBA00004651"/>
    </source>
</evidence>
<comment type="subcellular location">
    <subcellularLocation>
        <location evidence="1">Cell membrane</location>
        <topology evidence="1">Multi-pass membrane protein</topology>
    </subcellularLocation>
</comment>
<evidence type="ECO:0000256" key="9">
    <source>
        <dbReference type="ARBA" id="ARBA00023002"/>
    </source>
</evidence>
<keyword evidence="17" id="KW-1185">Reference proteome</keyword>
<evidence type="ECO:0000256" key="12">
    <source>
        <dbReference type="ARBA" id="ARBA00023136"/>
    </source>
</evidence>
<evidence type="ECO:0000256" key="2">
    <source>
        <dbReference type="ARBA" id="ARBA00022448"/>
    </source>
</evidence>
<keyword evidence="7" id="KW-0249">Electron transport</keyword>
<dbReference type="EMBL" id="MWPS01000027">
    <property type="protein sequence ID" value="OPG15469.1"/>
    <property type="molecule type" value="Genomic_DNA"/>
</dbReference>
<keyword evidence="4 13" id="KW-0349">Heme</keyword>
<protein>
    <submittedName>
        <fullName evidence="16">Respiratory nitrate reductase subunit gamma</fullName>
    </submittedName>
</protein>
<evidence type="ECO:0000256" key="10">
    <source>
        <dbReference type="ARBA" id="ARBA00023004"/>
    </source>
</evidence>
<keyword evidence="9" id="KW-0560">Oxidoreductase</keyword>
<evidence type="ECO:0000256" key="6">
    <source>
        <dbReference type="ARBA" id="ARBA00022723"/>
    </source>
</evidence>
<feature type="binding site" description="axial binding residue" evidence="13">
    <location>
        <position position="179"/>
    </location>
    <ligand>
        <name>heme b</name>
        <dbReference type="ChEBI" id="CHEBI:60344"/>
        <label>1</label>
    </ligand>
    <ligandPart>
        <name>Fe</name>
        <dbReference type="ChEBI" id="CHEBI:18248"/>
    </ligandPart>
</feature>
<dbReference type="InterPro" id="IPR051936">
    <property type="entry name" value="Heme-iron_electron_transfer"/>
</dbReference>
<keyword evidence="12 14" id="KW-0472">Membrane</keyword>
<proteinExistence type="predicted"/>
<sequence length="234" mass="26442">MFQSPTQSFKHQSEILEKRWLRHGSLMFHWGMLFVIGGHVMGLLIPIGVYQALGVSTEAYHLMADIVGGMAGLAATMGCFILIMRRIVNPRVRRNSTPSDFVALGLLFLVIALGASQTVISNNVFGPYEYRLTVGPWIRGLIFFHPDMQLMTHVPLLLQIHIILSFALFAVSPFTRLVHVWSAPIRYPSRAPIQYRSRFGTFTSPKSRRANFDLSERVNGSESYQVASRRTDMD</sequence>
<dbReference type="FunFam" id="1.20.950.20:FF:000001">
    <property type="entry name" value="Respiratory nitrate reductase subunit gamma"/>
    <property type="match status" value="1"/>
</dbReference>
<evidence type="ECO:0000256" key="7">
    <source>
        <dbReference type="ARBA" id="ARBA00022982"/>
    </source>
</evidence>
<dbReference type="InterPro" id="IPR023234">
    <property type="entry name" value="NarG-like_domain"/>
</dbReference>
<dbReference type="GO" id="GO:0008940">
    <property type="term" value="F:nitrate reductase activity"/>
    <property type="evidence" value="ECO:0007669"/>
    <property type="project" value="InterPro"/>
</dbReference>
<evidence type="ECO:0000313" key="16">
    <source>
        <dbReference type="EMBL" id="OPG15469.1"/>
    </source>
</evidence>
<comment type="caution">
    <text evidence="16">The sequence shown here is derived from an EMBL/GenBank/DDBJ whole genome shotgun (WGS) entry which is preliminary data.</text>
</comment>
<dbReference type="AlphaFoldDB" id="A0A1V4ERB0"/>
<feature type="domain" description="NarG-like" evidence="15">
    <location>
        <begin position="11"/>
        <end position="198"/>
    </location>
</feature>
<dbReference type="GO" id="GO:0009325">
    <property type="term" value="C:nitrate reductase complex"/>
    <property type="evidence" value="ECO:0007669"/>
    <property type="project" value="InterPro"/>
</dbReference>
<dbReference type="Gene3D" id="1.20.950.20">
    <property type="entry name" value="Transmembrane di-heme cytochromes, Chain C"/>
    <property type="match status" value="1"/>
</dbReference>
<keyword evidence="2" id="KW-0813">Transport</keyword>
<dbReference type="GO" id="GO:0042128">
    <property type="term" value="P:nitrate assimilation"/>
    <property type="evidence" value="ECO:0007669"/>
    <property type="project" value="UniProtKB-KW"/>
</dbReference>
<dbReference type="NCBIfam" id="TIGR00351">
    <property type="entry name" value="narI"/>
    <property type="match status" value="1"/>
</dbReference>
<keyword evidence="5 14" id="KW-0812">Transmembrane</keyword>
<evidence type="ECO:0000256" key="5">
    <source>
        <dbReference type="ARBA" id="ARBA00022692"/>
    </source>
</evidence>
<dbReference type="Proteomes" id="UP000190229">
    <property type="component" value="Unassembled WGS sequence"/>
</dbReference>
<evidence type="ECO:0000256" key="8">
    <source>
        <dbReference type="ARBA" id="ARBA00022989"/>
    </source>
</evidence>
<feature type="binding site" description="axial binding residue" evidence="13">
    <location>
        <position position="39"/>
    </location>
    <ligand>
        <name>heme b</name>
        <dbReference type="ChEBI" id="CHEBI:60344"/>
        <label>1</label>
    </ligand>
    <ligandPart>
        <name>Fe</name>
        <dbReference type="ChEBI" id="CHEBI:18248"/>
    </ligandPart>
</feature>
<keyword evidence="8 14" id="KW-1133">Transmembrane helix</keyword>
<dbReference type="SUPFAM" id="SSF103501">
    <property type="entry name" value="Respiratory nitrate reductase 1 gamma chain"/>
    <property type="match status" value="1"/>
</dbReference>